<evidence type="ECO:0000313" key="3">
    <source>
        <dbReference type="EMBL" id="GJE99518.1"/>
    </source>
</evidence>
<feature type="domain" description="DH" evidence="2">
    <location>
        <begin position="1056"/>
        <end position="1401"/>
    </location>
</feature>
<feature type="region of interest" description="Disordered" evidence="1">
    <location>
        <begin position="504"/>
        <end position="542"/>
    </location>
</feature>
<feature type="compositionally biased region" description="Low complexity" evidence="1">
    <location>
        <begin position="91"/>
        <end position="109"/>
    </location>
</feature>
<feature type="compositionally biased region" description="Basic and acidic residues" evidence="1">
    <location>
        <begin position="512"/>
        <end position="523"/>
    </location>
</feature>
<sequence>MSAIAFPSQTPSQDRSASRMRTVPGYRTAHATHVRSFRERPTSLDAIVESVGAQRNVQTPRPSAAEYDYVYTGIRTDDGETLPFPRRTWAGESLESGSSRSSFAQGSSRTDLGSVATASANGHSQPKKMNKLRKTPPRARKLSSQTAKSSPVRRTSSRRSPNRRVSPVRRPSPMRKSSSRRSASPQRKRTRTLSFGWRRFGLRKRKDSQASTAKVATPQIMEGYLIEPFAGAPEPQSRGERPLSYVSTTSVGADSFYTARASTMAPTVAPESRPMSMVSWDSNWDGARMSMVSYEDGDGGLPVALGSSAPTASSSAVHPSSVLFHHGDLHSPPRRAPSSKSSSSYMNERSPDFLVAERAFLPPSFAAALLPQSSSWAAPAARAHTRSAPSSPPNAICNAASREPPARHGASPPAGGACSARVVVNAGASGQNGLHDGKVTSRAPGTAVMPWLGVSRGIMETPCEDKAKPPHDRERAPPAHITAPATTALTSAYTSGAPAALAPTAIGTGAEARGRTEKGDPKMRTNTMASTTSTTTTSSTSTAASSASAASSAMASTAASSASCTSGSMGWRSSVGSTPPTSPGLSDASHFKGYFQGEAAPALRERDEEMLSEESVREKAKSLDGHSDVSGGRSTIRRAKLSKRRPVSLVVDTTKERPGERRSTEGRKSLDDAAPSRARSILGIKIGHARSKSKDAAGRRSREMERVEEDKEFLPPVRPPSPLWAGSSGKIPSPYARASYPDYPSVSASLPTNLENATDALASLAFTGNTSALSSSALAALTSRLSHRASSEALHSASSTPPSPKKHKKARSELGHGETLPREKKGKAPEWSAAFAVLPVAVKEKSREEMFDPYAEVRIDTLQDEEHRRKGLQKRPSLAFFKLDRGKERERESRRMDKGKGKAREHAMSPVPETRKTIHTDTPTDIDELGAVVMRRLQSSPNANAMKRWTIAMADVPDEVLVQELEKLRMESRRESQRGRRRDAEGKRTEEDWKSGEAAEESESESEEHHEDDVSHASHSHSTSHSNAHSHRTSIPAHPSDDAEWKVARRALLSCRELVRTERNYQASLRQLLAGQTQTAPPPLVLSYVPALLKASEALLCRFEDDPSTWGVSVAFVAVEEEAEAAFVGWAGVVGEIVLSVEPPVDDLDQEKEAKLSRRLTRASRNSSLSNVGEVFGVGKKSKGVDGANRKRGVSFHDQNDGVGPTRSPPESASACASPRVPPPRTAQSTPNTVSKHGDQSLGMFTAALGTGLAYSISPVQPPSPHEGITKNPNGSGTLSKTLGAWRTKFMSSPNIATQGHHTHSHYHAHQGAQYQSVPGSPRSTSFYGETRAVESRRELKAKEKLPSVRELAVLPVQRVMRYVLQYRDLLQSTPVESPSRGLVERALESAMRIAERCDRAQGNAAFLRG</sequence>
<feature type="region of interest" description="Disordered" evidence="1">
    <location>
        <begin position="380"/>
        <end position="416"/>
    </location>
</feature>
<dbReference type="Proteomes" id="UP000703269">
    <property type="component" value="Unassembled WGS sequence"/>
</dbReference>
<feature type="compositionally biased region" description="Low complexity" evidence="1">
    <location>
        <begin position="527"/>
        <end position="542"/>
    </location>
</feature>
<feature type="region of interest" description="Disordered" evidence="1">
    <location>
        <begin position="970"/>
        <end position="1041"/>
    </location>
</feature>
<evidence type="ECO:0000256" key="1">
    <source>
        <dbReference type="SAM" id="MobiDB-lite"/>
    </source>
</evidence>
<keyword evidence="4" id="KW-1185">Reference proteome</keyword>
<feature type="compositionally biased region" description="Basic and acidic residues" evidence="1">
    <location>
        <begin position="1007"/>
        <end position="1016"/>
    </location>
</feature>
<dbReference type="EMBL" id="BPQB01000111">
    <property type="protein sequence ID" value="GJE99518.1"/>
    <property type="molecule type" value="Genomic_DNA"/>
</dbReference>
<feature type="compositionally biased region" description="Low complexity" evidence="1">
    <location>
        <begin position="1209"/>
        <end position="1219"/>
    </location>
</feature>
<feature type="compositionally biased region" description="Basic and acidic residues" evidence="1">
    <location>
        <begin position="603"/>
        <end position="627"/>
    </location>
</feature>
<feature type="compositionally biased region" description="Basic residues" evidence="1">
    <location>
        <begin position="125"/>
        <end position="141"/>
    </location>
</feature>
<feature type="compositionally biased region" description="Basic and acidic residues" evidence="1">
    <location>
        <begin position="653"/>
        <end position="671"/>
    </location>
</feature>
<evidence type="ECO:0000313" key="4">
    <source>
        <dbReference type="Proteomes" id="UP000703269"/>
    </source>
</evidence>
<feature type="region of interest" description="Disordered" evidence="1">
    <location>
        <begin position="91"/>
        <end position="195"/>
    </location>
</feature>
<dbReference type="PROSITE" id="PS50010">
    <property type="entry name" value="DH_2"/>
    <property type="match status" value="1"/>
</dbReference>
<proteinExistence type="predicted"/>
<organism evidence="3 4">
    <name type="scientific">Phanerochaete sordida</name>
    <dbReference type="NCBI Taxonomy" id="48140"/>
    <lineage>
        <taxon>Eukaryota</taxon>
        <taxon>Fungi</taxon>
        <taxon>Dikarya</taxon>
        <taxon>Basidiomycota</taxon>
        <taxon>Agaricomycotina</taxon>
        <taxon>Agaricomycetes</taxon>
        <taxon>Polyporales</taxon>
        <taxon>Phanerochaetaceae</taxon>
        <taxon>Phanerochaete</taxon>
    </lineage>
</organism>
<name>A0A9P3GR30_9APHY</name>
<dbReference type="Pfam" id="PF00621">
    <property type="entry name" value="RhoGEF"/>
    <property type="match status" value="1"/>
</dbReference>
<feature type="compositionally biased region" description="Polar residues" evidence="1">
    <location>
        <begin position="1313"/>
        <end position="1326"/>
    </location>
</feature>
<feature type="region of interest" description="Disordered" evidence="1">
    <location>
        <begin position="562"/>
        <end position="729"/>
    </location>
</feature>
<dbReference type="GO" id="GO:0005085">
    <property type="term" value="F:guanyl-nucleotide exchange factor activity"/>
    <property type="evidence" value="ECO:0007669"/>
    <property type="project" value="InterPro"/>
</dbReference>
<reference evidence="3 4" key="1">
    <citation type="submission" date="2021-08" db="EMBL/GenBank/DDBJ databases">
        <title>Draft Genome Sequence of Phanerochaete sordida strain YK-624.</title>
        <authorList>
            <person name="Mori T."/>
            <person name="Dohra H."/>
            <person name="Suzuki T."/>
            <person name="Kawagishi H."/>
            <person name="Hirai H."/>
        </authorList>
    </citation>
    <scope>NUCLEOTIDE SEQUENCE [LARGE SCALE GENOMIC DNA]</scope>
    <source>
        <strain evidence="3 4">YK-624</strain>
    </source>
</reference>
<feature type="region of interest" description="Disordered" evidence="1">
    <location>
        <begin position="323"/>
        <end position="347"/>
    </location>
</feature>
<feature type="compositionally biased region" description="Basic and acidic residues" evidence="1">
    <location>
        <begin position="811"/>
        <end position="828"/>
    </location>
</feature>
<gene>
    <name evidence="3" type="ORF">PsYK624_157840</name>
</gene>
<feature type="compositionally biased region" description="Low complexity" evidence="1">
    <location>
        <begin position="163"/>
        <end position="185"/>
    </location>
</feature>
<feature type="region of interest" description="Disordered" evidence="1">
    <location>
        <begin position="885"/>
        <end position="924"/>
    </location>
</feature>
<feature type="compositionally biased region" description="Low complexity" evidence="1">
    <location>
        <begin position="573"/>
        <end position="586"/>
    </location>
</feature>
<feature type="region of interest" description="Disordered" evidence="1">
    <location>
        <begin position="1"/>
        <end position="22"/>
    </location>
</feature>
<feature type="compositionally biased region" description="Basic and acidic residues" evidence="1">
    <location>
        <begin position="692"/>
        <end position="713"/>
    </location>
</feature>
<feature type="region of interest" description="Disordered" evidence="1">
    <location>
        <begin position="789"/>
        <end position="828"/>
    </location>
</feature>
<dbReference type="Gene3D" id="1.20.900.10">
    <property type="entry name" value="Dbl homology (DH) domain"/>
    <property type="match status" value="1"/>
</dbReference>
<feature type="compositionally biased region" description="Polar residues" evidence="1">
    <location>
        <begin position="1226"/>
        <end position="1235"/>
    </location>
</feature>
<feature type="compositionally biased region" description="Low complexity" evidence="1">
    <location>
        <begin position="380"/>
        <end position="389"/>
    </location>
</feature>
<feature type="compositionally biased region" description="Basic and acidic residues" evidence="1">
    <location>
        <begin position="885"/>
        <end position="919"/>
    </location>
</feature>
<accession>A0A9P3GR30</accession>
<evidence type="ECO:0000259" key="2">
    <source>
        <dbReference type="PROSITE" id="PS50010"/>
    </source>
</evidence>
<feature type="region of interest" description="Disordered" evidence="1">
    <location>
        <begin position="1180"/>
        <end position="1239"/>
    </location>
</feature>
<dbReference type="OrthoDB" id="660555at2759"/>
<dbReference type="InterPro" id="IPR035899">
    <property type="entry name" value="DBL_dom_sf"/>
</dbReference>
<feature type="region of interest" description="Disordered" evidence="1">
    <location>
        <begin position="1296"/>
        <end position="1326"/>
    </location>
</feature>
<feature type="compositionally biased region" description="Basic residues" evidence="1">
    <location>
        <begin position="635"/>
        <end position="646"/>
    </location>
</feature>
<dbReference type="SUPFAM" id="SSF48065">
    <property type="entry name" value="DBL homology domain (DH-domain)"/>
    <property type="match status" value="1"/>
</dbReference>
<protein>
    <recommendedName>
        <fullName evidence="2">DH domain-containing protein</fullName>
    </recommendedName>
</protein>
<feature type="compositionally biased region" description="Low complexity" evidence="1">
    <location>
        <begin position="336"/>
        <end position="347"/>
    </location>
</feature>
<feature type="compositionally biased region" description="Basic and acidic residues" evidence="1">
    <location>
        <begin position="970"/>
        <end position="997"/>
    </location>
</feature>
<dbReference type="InterPro" id="IPR000219">
    <property type="entry name" value="DH_dom"/>
</dbReference>
<comment type="caution">
    <text evidence="3">The sequence shown here is derived from an EMBL/GenBank/DDBJ whole genome shotgun (WGS) entry which is preliminary data.</text>
</comment>